<dbReference type="eggNOG" id="ENOG502Z7MB">
    <property type="taxonomic scope" value="Bacteria"/>
</dbReference>
<dbReference type="AlphaFoldDB" id="B1KP98"/>
<keyword evidence="2" id="KW-1185">Reference proteome</keyword>
<evidence type="ECO:0008006" key="3">
    <source>
        <dbReference type="Google" id="ProtNLM"/>
    </source>
</evidence>
<dbReference type="Proteomes" id="UP000002168">
    <property type="component" value="Chromosome"/>
</dbReference>
<dbReference type="InterPro" id="IPR027056">
    <property type="entry name" value="Gluconate_2DH_su3"/>
</dbReference>
<reference evidence="1 2" key="1">
    <citation type="submission" date="2008-02" db="EMBL/GenBank/DDBJ databases">
        <title>Complete sequence of Shewanella woodyi ATCC 51908.</title>
        <authorList>
            <consortium name="US DOE Joint Genome Institute"/>
            <person name="Copeland A."/>
            <person name="Lucas S."/>
            <person name="Lapidus A."/>
            <person name="Glavina del Rio T."/>
            <person name="Dalin E."/>
            <person name="Tice H."/>
            <person name="Bruce D."/>
            <person name="Goodwin L."/>
            <person name="Pitluck S."/>
            <person name="Sims D."/>
            <person name="Brettin T."/>
            <person name="Detter J.C."/>
            <person name="Han C."/>
            <person name="Kuske C.R."/>
            <person name="Schmutz J."/>
            <person name="Larimer F."/>
            <person name="Land M."/>
            <person name="Hauser L."/>
            <person name="Kyrpides N."/>
            <person name="Lykidis A."/>
            <person name="Zhao J.-S."/>
            <person name="Richardson P."/>
        </authorList>
    </citation>
    <scope>NUCLEOTIDE SEQUENCE [LARGE SCALE GENOMIC DNA]</scope>
    <source>
        <strain evidence="2">ATCC 51908 / MS32</strain>
    </source>
</reference>
<sequence precursor="true">MSLVKRYSSKKPYLASLSRRDAIKWIGALSVTAAFPGLTACSSQALAPQSELAKGHWPQLELPVINATGYGKDPNLIIAPRASWPRTLTAAQLTFIAIFADIVAPREGSVPSASEVKVPDLLDEWVSAPYERQQQDRVSFLHLLAWLDEEARRRFDNLFVDVTASQQLAIIDDIAYKKAMQSEEFVRPAKAFADFRRLVLACFFCSPAGVKDIGYLGNVPIVGDYPGPSDEAMTHLQGVLDELGLTL</sequence>
<organism evidence="1 2">
    <name type="scientific">Shewanella woodyi (strain ATCC 51908 / MS32)</name>
    <dbReference type="NCBI Taxonomy" id="392500"/>
    <lineage>
        <taxon>Bacteria</taxon>
        <taxon>Pseudomonadati</taxon>
        <taxon>Pseudomonadota</taxon>
        <taxon>Gammaproteobacteria</taxon>
        <taxon>Alteromonadales</taxon>
        <taxon>Shewanellaceae</taxon>
        <taxon>Shewanella</taxon>
    </lineage>
</organism>
<dbReference type="Pfam" id="PF13618">
    <property type="entry name" value="Gluconate_2-dh3"/>
    <property type="match status" value="1"/>
</dbReference>
<evidence type="ECO:0000313" key="2">
    <source>
        <dbReference type="Proteomes" id="UP000002168"/>
    </source>
</evidence>
<name>B1KP98_SHEWM</name>
<protein>
    <recommendedName>
        <fullName evidence="3">Tat (Twin-arginine translocation) pathway signal sequence domain protein</fullName>
    </recommendedName>
</protein>
<evidence type="ECO:0000313" key="1">
    <source>
        <dbReference type="EMBL" id="ACA84668.1"/>
    </source>
</evidence>
<dbReference type="KEGG" id="swd:Swoo_0368"/>
<dbReference type="HOGENOM" id="CLU_1140750_0_0_6"/>
<proteinExistence type="predicted"/>
<dbReference type="PROSITE" id="PS51318">
    <property type="entry name" value="TAT"/>
    <property type="match status" value="1"/>
</dbReference>
<dbReference type="STRING" id="392500.Swoo_0368"/>
<dbReference type="EMBL" id="CP000961">
    <property type="protein sequence ID" value="ACA84668.1"/>
    <property type="molecule type" value="Genomic_DNA"/>
</dbReference>
<dbReference type="RefSeq" id="WP_012323017.1">
    <property type="nucleotide sequence ID" value="NC_010506.1"/>
</dbReference>
<dbReference type="InterPro" id="IPR006311">
    <property type="entry name" value="TAT_signal"/>
</dbReference>
<gene>
    <name evidence="1" type="ordered locus">Swoo_0368</name>
</gene>
<accession>B1KP98</accession>